<dbReference type="PANTHER" id="PTHR33371">
    <property type="entry name" value="INTERMEMBRANE PHOSPHOLIPID TRANSPORT SYSTEM BINDING PROTEIN MLAD-RELATED"/>
    <property type="match status" value="1"/>
</dbReference>
<gene>
    <name evidence="3" type="ORF">FPZ12_037150</name>
</gene>
<dbReference type="Pfam" id="PF11887">
    <property type="entry name" value="Mce4_CUP1"/>
    <property type="match status" value="1"/>
</dbReference>
<dbReference type="EMBL" id="VMNW02000089">
    <property type="protein sequence ID" value="KAA9152313.1"/>
    <property type="molecule type" value="Genomic_DNA"/>
</dbReference>
<evidence type="ECO:0000313" key="3">
    <source>
        <dbReference type="EMBL" id="KAA9152313.1"/>
    </source>
</evidence>
<dbReference type="NCBIfam" id="TIGR00996">
    <property type="entry name" value="Mtu_fam_mce"/>
    <property type="match status" value="1"/>
</dbReference>
<dbReference type="GO" id="GO:0005576">
    <property type="term" value="C:extracellular region"/>
    <property type="evidence" value="ECO:0007669"/>
    <property type="project" value="TreeGrafter"/>
</dbReference>
<accession>A0A5N0UT27</accession>
<dbReference type="GO" id="GO:0051701">
    <property type="term" value="P:biological process involved in interaction with host"/>
    <property type="evidence" value="ECO:0007669"/>
    <property type="project" value="TreeGrafter"/>
</dbReference>
<keyword evidence="4" id="KW-1185">Reference proteome</keyword>
<organism evidence="3 4">
    <name type="scientific">Amycolatopsis acidicola</name>
    <dbReference type="NCBI Taxonomy" id="2596893"/>
    <lineage>
        <taxon>Bacteria</taxon>
        <taxon>Bacillati</taxon>
        <taxon>Actinomycetota</taxon>
        <taxon>Actinomycetes</taxon>
        <taxon>Pseudonocardiales</taxon>
        <taxon>Pseudonocardiaceae</taxon>
        <taxon>Amycolatopsis</taxon>
    </lineage>
</organism>
<proteinExistence type="predicted"/>
<sequence length="343" mass="35833">MKSVVPPLLKLGIFAVVTVLLTGVLGLTVANVRLGRTSAYSAVFTDVAGLNTGDDVRISGVRVGTVESIDVVDRGYALVGFDVDAKRRLPGSSTATIKYRNLLGQRYLALAGDLADPATLRPGDVIPVTRTAPALNLTVLFNGFRPLFQALSPNDVNTLASEIVQVLQGEGGTIDDLLAHTASLTSAIAGKDAAIGQTVDNLNAVLGTVNEHSDGLSDLIVQLQQLVSGLAAERGPLGDAISATGNLTNATAGLLTAARPALRDDITHLGVLSKNLADSSDLVEHFVQFLPRKTATLTRLGSYGSWFNYFSCSISGRVGVSAWDINLPVLPLPGTERPARCGP</sequence>
<dbReference type="Proteomes" id="UP000319769">
    <property type="component" value="Unassembled WGS sequence"/>
</dbReference>
<evidence type="ECO:0000259" key="2">
    <source>
        <dbReference type="Pfam" id="PF11887"/>
    </source>
</evidence>
<dbReference type="Pfam" id="PF02470">
    <property type="entry name" value="MlaD"/>
    <property type="match status" value="1"/>
</dbReference>
<dbReference type="InterPro" id="IPR024516">
    <property type="entry name" value="Mce_C"/>
</dbReference>
<evidence type="ECO:0000313" key="4">
    <source>
        <dbReference type="Proteomes" id="UP000319769"/>
    </source>
</evidence>
<dbReference type="InterPro" id="IPR005693">
    <property type="entry name" value="Mce"/>
</dbReference>
<dbReference type="InterPro" id="IPR052336">
    <property type="entry name" value="MlaD_Phospholipid_Transporter"/>
</dbReference>
<feature type="domain" description="Mce/MlaD" evidence="1">
    <location>
        <begin position="37"/>
        <end position="111"/>
    </location>
</feature>
<dbReference type="InterPro" id="IPR003399">
    <property type="entry name" value="Mce/MlaD"/>
</dbReference>
<evidence type="ECO:0000259" key="1">
    <source>
        <dbReference type="Pfam" id="PF02470"/>
    </source>
</evidence>
<name>A0A5N0UT27_9PSEU</name>
<dbReference type="OrthoDB" id="338143at2"/>
<dbReference type="PANTHER" id="PTHR33371:SF17">
    <property type="entry name" value="MCE-FAMILY PROTEIN MCE1B"/>
    <property type="match status" value="1"/>
</dbReference>
<comment type="caution">
    <text evidence="3">The sequence shown here is derived from an EMBL/GenBank/DDBJ whole genome shotgun (WGS) entry which is preliminary data.</text>
</comment>
<dbReference type="AlphaFoldDB" id="A0A5N0UT27"/>
<dbReference type="RefSeq" id="WP_144753319.1">
    <property type="nucleotide sequence ID" value="NZ_VMNW02000089.1"/>
</dbReference>
<reference evidence="3" key="1">
    <citation type="submission" date="2019-09" db="EMBL/GenBank/DDBJ databases">
        <authorList>
            <person name="Teo W.F.A."/>
            <person name="Duangmal K."/>
        </authorList>
    </citation>
    <scope>NUCLEOTIDE SEQUENCE [LARGE SCALE GENOMIC DNA]</scope>
    <source>
        <strain evidence="3">K81G1</strain>
    </source>
</reference>
<feature type="domain" description="Mammalian cell entry C-terminal" evidence="2">
    <location>
        <begin position="117"/>
        <end position="281"/>
    </location>
</feature>
<protein>
    <submittedName>
        <fullName evidence="3">MCE family protein</fullName>
    </submittedName>
</protein>